<gene>
    <name evidence="2" type="ORF">SAMN02745823_03876</name>
</gene>
<evidence type="ECO:0000256" key="1">
    <source>
        <dbReference type="SAM" id="Phobius"/>
    </source>
</evidence>
<feature type="transmembrane region" description="Helical" evidence="1">
    <location>
        <begin position="80"/>
        <end position="99"/>
    </location>
</feature>
<protein>
    <recommendedName>
        <fullName evidence="4">Double zinc ribbon</fullName>
    </recommendedName>
</protein>
<evidence type="ECO:0008006" key="4">
    <source>
        <dbReference type="Google" id="ProtNLM"/>
    </source>
</evidence>
<dbReference type="OrthoDB" id="9788304at2"/>
<keyword evidence="1" id="KW-1133">Transmembrane helix</keyword>
<dbReference type="AlphaFoldDB" id="A0A1M5ZL62"/>
<organism evidence="2 3">
    <name type="scientific">Sporobacter termitidis DSM 10068</name>
    <dbReference type="NCBI Taxonomy" id="1123282"/>
    <lineage>
        <taxon>Bacteria</taxon>
        <taxon>Bacillati</taxon>
        <taxon>Bacillota</taxon>
        <taxon>Clostridia</taxon>
        <taxon>Eubacteriales</taxon>
        <taxon>Oscillospiraceae</taxon>
        <taxon>Sporobacter</taxon>
    </lineage>
</organism>
<sequence>MDEEIKTTANVTINENVVSEKPTYCGNCGAIMSSPTCSVCGSQVKKLRDYTQCPYCSAELHGRFCSACGRKVRLISKRKFLFIYFAALLSLSLLIGIFSNNIPGATFATKFFFGAILVSGFFAIYGLVSLIYVSIIKRSKTISLNILVLSCIAFAASFILFAIV</sequence>
<keyword evidence="1" id="KW-0812">Transmembrane</keyword>
<dbReference type="EMBL" id="FQXV01000029">
    <property type="protein sequence ID" value="SHI24878.1"/>
    <property type="molecule type" value="Genomic_DNA"/>
</dbReference>
<dbReference type="Proteomes" id="UP000183995">
    <property type="component" value="Unassembled WGS sequence"/>
</dbReference>
<accession>A0A1M5ZL62</accession>
<dbReference type="RefSeq" id="WP_143162434.1">
    <property type="nucleotide sequence ID" value="NZ_FQXV01000029.1"/>
</dbReference>
<evidence type="ECO:0000313" key="2">
    <source>
        <dbReference type="EMBL" id="SHI24878.1"/>
    </source>
</evidence>
<reference evidence="2 3" key="1">
    <citation type="submission" date="2016-11" db="EMBL/GenBank/DDBJ databases">
        <authorList>
            <person name="Jaros S."/>
            <person name="Januszkiewicz K."/>
            <person name="Wedrychowicz H."/>
        </authorList>
    </citation>
    <scope>NUCLEOTIDE SEQUENCE [LARGE SCALE GENOMIC DNA]</scope>
    <source>
        <strain evidence="2 3">DSM 10068</strain>
    </source>
</reference>
<name>A0A1M5ZL62_9FIRM</name>
<keyword evidence="3" id="KW-1185">Reference proteome</keyword>
<keyword evidence="1" id="KW-0472">Membrane</keyword>
<evidence type="ECO:0000313" key="3">
    <source>
        <dbReference type="Proteomes" id="UP000183995"/>
    </source>
</evidence>
<proteinExistence type="predicted"/>
<feature type="transmembrane region" description="Helical" evidence="1">
    <location>
        <begin position="111"/>
        <end position="135"/>
    </location>
</feature>
<feature type="transmembrane region" description="Helical" evidence="1">
    <location>
        <begin position="142"/>
        <end position="163"/>
    </location>
</feature>